<protein>
    <submittedName>
        <fullName evidence="1">Uncharacterized protein</fullName>
    </submittedName>
</protein>
<evidence type="ECO:0000313" key="2">
    <source>
        <dbReference type="Proteomes" id="UP000518878"/>
    </source>
</evidence>
<reference evidence="1 2" key="1">
    <citation type="journal article" date="2006" name="Int. J. Syst. Evol. Microbiol.">
        <title>Dyella yeojuensis sp. nov., isolated from greenhouse soil in Korea.</title>
        <authorList>
            <person name="Kim B.Y."/>
            <person name="Weon H.Y."/>
            <person name="Lee K.H."/>
            <person name="Seok S.J."/>
            <person name="Kwon S.W."/>
            <person name="Go S.J."/>
            <person name="Stackebrandt E."/>
        </authorList>
    </citation>
    <scope>NUCLEOTIDE SEQUENCE [LARGE SCALE GENOMIC DNA]</scope>
    <source>
        <strain evidence="1 2">DSM 17673</strain>
    </source>
</reference>
<dbReference type="RefSeq" id="WP_166698736.1">
    <property type="nucleotide sequence ID" value="NZ_JAAQTL010000001.1"/>
</dbReference>
<proteinExistence type="predicted"/>
<evidence type="ECO:0000313" key="1">
    <source>
        <dbReference type="EMBL" id="NID14956.1"/>
    </source>
</evidence>
<dbReference type="EMBL" id="JAAQTL010000001">
    <property type="protein sequence ID" value="NID14956.1"/>
    <property type="molecule type" value="Genomic_DNA"/>
</dbReference>
<keyword evidence="2" id="KW-1185">Reference proteome</keyword>
<name>A0A7X5TNZ3_9GAMM</name>
<dbReference type="AlphaFoldDB" id="A0A7X5TNZ3"/>
<accession>A0A7X5TNZ3</accession>
<organism evidence="1 2">
    <name type="scientific">Luteibacter yeojuensis</name>
    <dbReference type="NCBI Taxonomy" id="345309"/>
    <lineage>
        <taxon>Bacteria</taxon>
        <taxon>Pseudomonadati</taxon>
        <taxon>Pseudomonadota</taxon>
        <taxon>Gammaproteobacteria</taxon>
        <taxon>Lysobacterales</taxon>
        <taxon>Rhodanobacteraceae</taxon>
        <taxon>Luteibacter</taxon>
    </lineage>
</organism>
<dbReference type="Proteomes" id="UP000518878">
    <property type="component" value="Unassembled WGS sequence"/>
</dbReference>
<comment type="caution">
    <text evidence="1">The sequence shown here is derived from an EMBL/GenBank/DDBJ whole genome shotgun (WGS) entry which is preliminary data.</text>
</comment>
<sequence length="121" mass="14054">MPRHAPTLDLPIIWEQAVYGAAMEPCGPWWAKAIDGGIEIGCVREINDGRWRSQIKHTDDWRRDMDCYTGSEARAKYFVEHYLRYHMPRDPRALAEARRRFLNTESAALPPRKPKGSDDRS</sequence>
<gene>
    <name evidence="1" type="ORF">HBF32_05675</name>
</gene>